<keyword evidence="2" id="KW-0472">Membrane</keyword>
<sequence>MLRTAASRVLSKSFTKAPPQTIAQRAASTFRNESPFQRSSTKRSQILLLARPAKSSFYATESGLPFDKPDLKAEKQYGAGHLKPHPDIVSSESTTRHVFEARSEQETKKVKGALRQDFETIKDTFALTEVPRESLYIGAAGVLPYAATSLSTVFLASEIKHIHSTGQGWIFSADTAHQLLDWITPIQIGYGAVILSFLGAIHWGLEYAGYGGCHSYRRYLYGVVPTAVAWPTMFMPVEYALITQFTAFTFMYFADARAAVRGWAPPWYSTYRFVLTFLVGASIVLSLVGRGQIINHDGTLRNAVDYVEAGKDTQWIALEQEEKERYRKLAEEEAKGEADEEEDDDKKDKKKGEK</sequence>
<evidence type="ECO:0000313" key="3">
    <source>
        <dbReference type="EMBL" id="KAG9241078.1"/>
    </source>
</evidence>
<feature type="transmembrane region" description="Helical" evidence="2">
    <location>
        <begin position="188"/>
        <end position="207"/>
    </location>
</feature>
<dbReference type="OrthoDB" id="194289at2759"/>
<dbReference type="AlphaFoldDB" id="A0A9P8CBK9"/>
<dbReference type="Proteomes" id="UP000887226">
    <property type="component" value="Unassembled WGS sequence"/>
</dbReference>
<feature type="region of interest" description="Disordered" evidence="1">
    <location>
        <begin position="16"/>
        <end position="42"/>
    </location>
</feature>
<dbReference type="PANTHER" id="PTHR15887">
    <property type="entry name" value="TRANSMEMBRANE PROTEIN 69"/>
    <property type="match status" value="1"/>
</dbReference>
<name>A0A9P8CBK9_9HELO</name>
<dbReference type="InterPro" id="IPR021836">
    <property type="entry name" value="DUF3429"/>
</dbReference>
<reference evidence="3" key="1">
    <citation type="journal article" date="2021" name="IMA Fungus">
        <title>Genomic characterization of three marine fungi, including Emericellopsis atlantica sp. nov. with signatures of a generalist lifestyle and marine biomass degradation.</title>
        <authorList>
            <person name="Hagestad O.C."/>
            <person name="Hou L."/>
            <person name="Andersen J.H."/>
            <person name="Hansen E.H."/>
            <person name="Altermark B."/>
            <person name="Li C."/>
            <person name="Kuhnert E."/>
            <person name="Cox R.J."/>
            <person name="Crous P.W."/>
            <person name="Spatafora J.W."/>
            <person name="Lail K."/>
            <person name="Amirebrahimi M."/>
            <person name="Lipzen A."/>
            <person name="Pangilinan J."/>
            <person name="Andreopoulos W."/>
            <person name="Hayes R.D."/>
            <person name="Ng V."/>
            <person name="Grigoriev I.V."/>
            <person name="Jackson S.A."/>
            <person name="Sutton T.D.S."/>
            <person name="Dobson A.D.W."/>
            <person name="Rama T."/>
        </authorList>
    </citation>
    <scope>NUCLEOTIDE SEQUENCE</scope>
    <source>
        <strain evidence="3">TRa3180A</strain>
    </source>
</reference>
<evidence type="ECO:0000256" key="2">
    <source>
        <dbReference type="SAM" id="Phobius"/>
    </source>
</evidence>
<proteinExistence type="predicted"/>
<dbReference type="Pfam" id="PF11911">
    <property type="entry name" value="DUF3429"/>
    <property type="match status" value="1"/>
</dbReference>
<evidence type="ECO:0008006" key="5">
    <source>
        <dbReference type="Google" id="ProtNLM"/>
    </source>
</evidence>
<feature type="compositionally biased region" description="Polar residues" evidence="1">
    <location>
        <begin position="21"/>
        <end position="42"/>
    </location>
</feature>
<keyword evidence="2" id="KW-1133">Transmembrane helix</keyword>
<dbReference type="PANTHER" id="PTHR15887:SF1">
    <property type="entry name" value="TRANSMEMBRANE PROTEIN 69"/>
    <property type="match status" value="1"/>
</dbReference>
<accession>A0A9P8CBK9</accession>
<dbReference type="EMBL" id="MU254276">
    <property type="protein sequence ID" value="KAG9241078.1"/>
    <property type="molecule type" value="Genomic_DNA"/>
</dbReference>
<feature type="transmembrane region" description="Helical" evidence="2">
    <location>
        <begin position="219"/>
        <end position="242"/>
    </location>
</feature>
<organism evidence="3 4">
    <name type="scientific">Calycina marina</name>
    <dbReference type="NCBI Taxonomy" id="1763456"/>
    <lineage>
        <taxon>Eukaryota</taxon>
        <taxon>Fungi</taxon>
        <taxon>Dikarya</taxon>
        <taxon>Ascomycota</taxon>
        <taxon>Pezizomycotina</taxon>
        <taxon>Leotiomycetes</taxon>
        <taxon>Helotiales</taxon>
        <taxon>Pezizellaceae</taxon>
        <taxon>Calycina</taxon>
    </lineage>
</organism>
<feature type="compositionally biased region" description="Basic and acidic residues" evidence="1">
    <location>
        <begin position="327"/>
        <end position="337"/>
    </location>
</feature>
<keyword evidence="4" id="KW-1185">Reference proteome</keyword>
<protein>
    <recommendedName>
        <fullName evidence="5">Mitochondrial inner membrane protein 1</fullName>
    </recommendedName>
</protein>
<feature type="transmembrane region" description="Helical" evidence="2">
    <location>
        <begin position="270"/>
        <end position="288"/>
    </location>
</feature>
<evidence type="ECO:0000256" key="1">
    <source>
        <dbReference type="SAM" id="MobiDB-lite"/>
    </source>
</evidence>
<keyword evidence="2" id="KW-0812">Transmembrane</keyword>
<feature type="region of interest" description="Disordered" evidence="1">
    <location>
        <begin position="327"/>
        <end position="354"/>
    </location>
</feature>
<evidence type="ECO:0000313" key="4">
    <source>
        <dbReference type="Proteomes" id="UP000887226"/>
    </source>
</evidence>
<gene>
    <name evidence="3" type="ORF">BJ878DRAFT_522589</name>
</gene>
<comment type="caution">
    <text evidence="3">The sequence shown here is derived from an EMBL/GenBank/DDBJ whole genome shotgun (WGS) entry which is preliminary data.</text>
</comment>